<protein>
    <recommendedName>
        <fullName evidence="3">LamG-like jellyroll fold domain-containing protein</fullName>
    </recommendedName>
</protein>
<dbReference type="Pfam" id="PF13385">
    <property type="entry name" value="Laminin_G_3"/>
    <property type="match status" value="1"/>
</dbReference>
<dbReference type="AlphaFoldDB" id="X0UFK4"/>
<organism evidence="4">
    <name type="scientific">marine sediment metagenome</name>
    <dbReference type="NCBI Taxonomy" id="412755"/>
    <lineage>
        <taxon>unclassified sequences</taxon>
        <taxon>metagenomes</taxon>
        <taxon>ecological metagenomes</taxon>
    </lineage>
</organism>
<reference evidence="4" key="1">
    <citation type="journal article" date="2014" name="Front. Microbiol.">
        <title>High frequency of phylogenetically diverse reductive dehalogenase-homologous genes in deep subseafloor sedimentary metagenomes.</title>
        <authorList>
            <person name="Kawai M."/>
            <person name="Futagami T."/>
            <person name="Toyoda A."/>
            <person name="Takaki Y."/>
            <person name="Nishi S."/>
            <person name="Hori S."/>
            <person name="Arai W."/>
            <person name="Tsubouchi T."/>
            <person name="Morono Y."/>
            <person name="Uchiyama I."/>
            <person name="Ito T."/>
            <person name="Fujiyama A."/>
            <person name="Inagaki F."/>
            <person name="Takami H."/>
        </authorList>
    </citation>
    <scope>NUCLEOTIDE SEQUENCE</scope>
    <source>
        <strain evidence="4">Expedition CK06-06</strain>
    </source>
</reference>
<gene>
    <name evidence="4" type="ORF">S01H1_19980</name>
</gene>
<dbReference type="SUPFAM" id="SSF49899">
    <property type="entry name" value="Concanavalin A-like lectins/glucanases"/>
    <property type="match status" value="1"/>
</dbReference>
<keyword evidence="2" id="KW-1015">Disulfide bond</keyword>
<dbReference type="SMART" id="SM00560">
    <property type="entry name" value="LamGL"/>
    <property type="match status" value="1"/>
</dbReference>
<feature type="non-terminal residue" evidence="4">
    <location>
        <position position="1"/>
    </location>
</feature>
<proteinExistence type="predicted"/>
<comment type="caution">
    <text evidence="4">The sequence shown here is derived from an EMBL/GenBank/DDBJ whole genome shotgun (WGS) entry which is preliminary data.</text>
</comment>
<evidence type="ECO:0000256" key="2">
    <source>
        <dbReference type="ARBA" id="ARBA00023157"/>
    </source>
</evidence>
<evidence type="ECO:0000256" key="1">
    <source>
        <dbReference type="ARBA" id="ARBA00022729"/>
    </source>
</evidence>
<dbReference type="EMBL" id="BARS01010870">
    <property type="protein sequence ID" value="GAF98086.1"/>
    <property type="molecule type" value="Genomic_DNA"/>
</dbReference>
<sequence>KIFFAICFFFLAQSLPCLLAAEEPPVLWWSFDEHTRSTTKDQAANIEDSIEGNFKYFPGVSGSALKPDGFTTCIIRNAKTPALDSSFAIEAWVAHAAYPWNWCPIISQNKGQSKGFSFTLGPQGNIALEIAIDGTWQKCISEKNIVPLRQWKHVAATFNSQSGIHLYVDGKLAGYLNVKGTVNWARETPLRFLMNEKKVKPSNIHREHGTLPGWYSFDGLIDEVKMYNCALSSNDIAASFKANSPEKAPDLPPRVMPSGPKGPGRFGAYYCNLKYYEEWDNLWAVASDPDIV</sequence>
<accession>X0UFK4</accession>
<feature type="domain" description="LamG-like jellyroll fold" evidence="3">
    <location>
        <begin position="85"/>
        <end position="234"/>
    </location>
</feature>
<evidence type="ECO:0000313" key="4">
    <source>
        <dbReference type="EMBL" id="GAF98086.1"/>
    </source>
</evidence>
<name>X0UFK4_9ZZZZ</name>
<dbReference type="InterPro" id="IPR006558">
    <property type="entry name" value="LamG-like"/>
</dbReference>
<keyword evidence="1" id="KW-0732">Signal</keyword>
<evidence type="ECO:0000259" key="3">
    <source>
        <dbReference type="SMART" id="SM00560"/>
    </source>
</evidence>
<dbReference type="Gene3D" id="2.60.120.200">
    <property type="match status" value="1"/>
</dbReference>
<feature type="non-terminal residue" evidence="4">
    <location>
        <position position="292"/>
    </location>
</feature>
<dbReference type="InterPro" id="IPR013320">
    <property type="entry name" value="ConA-like_dom_sf"/>
</dbReference>